<keyword evidence="3" id="KW-0812">Transmembrane</keyword>
<dbReference type="PANTHER" id="PTHR10743:SF0">
    <property type="entry name" value="PROTEIN RER1"/>
    <property type="match status" value="1"/>
</dbReference>
<evidence type="ECO:0000256" key="5">
    <source>
        <dbReference type="ARBA" id="ARBA00023136"/>
    </source>
</evidence>
<dbReference type="GO" id="GO:0006621">
    <property type="term" value="P:protein retention in ER lumen"/>
    <property type="evidence" value="ECO:0007669"/>
    <property type="project" value="TreeGrafter"/>
</dbReference>
<name>A0A7R8WKG0_9CRUS</name>
<dbReference type="GO" id="GO:0000139">
    <property type="term" value="C:Golgi membrane"/>
    <property type="evidence" value="ECO:0007669"/>
    <property type="project" value="TreeGrafter"/>
</dbReference>
<dbReference type="AlphaFoldDB" id="A0A7R8WKG0"/>
<feature type="non-terminal residue" evidence="6">
    <location>
        <position position="126"/>
    </location>
</feature>
<dbReference type="OrthoDB" id="448250at2759"/>
<dbReference type="PANTHER" id="PTHR10743">
    <property type="entry name" value="PROTEIN RER1"/>
    <property type="match status" value="1"/>
</dbReference>
<dbReference type="Pfam" id="PF03248">
    <property type="entry name" value="Rer1"/>
    <property type="match status" value="1"/>
</dbReference>
<evidence type="ECO:0000256" key="1">
    <source>
        <dbReference type="ARBA" id="ARBA00004141"/>
    </source>
</evidence>
<dbReference type="EMBL" id="OB666175">
    <property type="protein sequence ID" value="CAD7233390.1"/>
    <property type="molecule type" value="Genomic_DNA"/>
</dbReference>
<proteinExistence type="inferred from homology"/>
<evidence type="ECO:0000256" key="4">
    <source>
        <dbReference type="ARBA" id="ARBA00022989"/>
    </source>
</evidence>
<organism evidence="6">
    <name type="scientific">Cyprideis torosa</name>
    <dbReference type="NCBI Taxonomy" id="163714"/>
    <lineage>
        <taxon>Eukaryota</taxon>
        <taxon>Metazoa</taxon>
        <taxon>Ecdysozoa</taxon>
        <taxon>Arthropoda</taxon>
        <taxon>Crustacea</taxon>
        <taxon>Oligostraca</taxon>
        <taxon>Ostracoda</taxon>
        <taxon>Podocopa</taxon>
        <taxon>Podocopida</taxon>
        <taxon>Cytherocopina</taxon>
        <taxon>Cytheroidea</taxon>
        <taxon>Cytherideidae</taxon>
        <taxon>Cyprideis</taxon>
    </lineage>
</organism>
<evidence type="ECO:0000256" key="2">
    <source>
        <dbReference type="ARBA" id="ARBA00006070"/>
    </source>
</evidence>
<reference evidence="6" key="1">
    <citation type="submission" date="2020-11" db="EMBL/GenBank/DDBJ databases">
        <authorList>
            <person name="Tran Van P."/>
        </authorList>
    </citation>
    <scope>NUCLEOTIDE SEQUENCE</scope>
</reference>
<dbReference type="GO" id="GO:0005783">
    <property type="term" value="C:endoplasmic reticulum"/>
    <property type="evidence" value="ECO:0007669"/>
    <property type="project" value="GOC"/>
</dbReference>
<evidence type="ECO:0000313" key="6">
    <source>
        <dbReference type="EMBL" id="CAD7233390.1"/>
    </source>
</evidence>
<sequence length="126" mass="14525">MLPATTLDQNEGFEQPSPVVKLFRRLKQWQQYYLDAWTPYPLSRWCVAVGLLVLFVIRIIVKQSYQLGLDRTVPFTLYRWLGVFALNALFLMRIVIGQVSQLPSSLCTSSFVVLNALFLMRIVIGQ</sequence>
<gene>
    <name evidence="6" type="ORF">CTOB1V02_LOCUS11212</name>
</gene>
<dbReference type="InterPro" id="IPR004932">
    <property type="entry name" value="Rer1"/>
</dbReference>
<keyword evidence="4" id="KW-1133">Transmembrane helix</keyword>
<keyword evidence="5" id="KW-0472">Membrane</keyword>
<comment type="similarity">
    <text evidence="2">Belongs to the RER1 family.</text>
</comment>
<dbReference type="GO" id="GO:0006890">
    <property type="term" value="P:retrograde vesicle-mediated transport, Golgi to endoplasmic reticulum"/>
    <property type="evidence" value="ECO:0007669"/>
    <property type="project" value="TreeGrafter"/>
</dbReference>
<evidence type="ECO:0000256" key="3">
    <source>
        <dbReference type="ARBA" id="ARBA00022692"/>
    </source>
</evidence>
<accession>A0A7R8WKG0</accession>
<comment type="subcellular location">
    <subcellularLocation>
        <location evidence="1">Membrane</location>
        <topology evidence="1">Multi-pass membrane protein</topology>
    </subcellularLocation>
</comment>
<protein>
    <submittedName>
        <fullName evidence="6">Uncharacterized protein</fullName>
    </submittedName>
</protein>